<proteinExistence type="predicted"/>
<evidence type="ECO:0000256" key="1">
    <source>
        <dbReference type="SAM" id="Phobius"/>
    </source>
</evidence>
<protein>
    <recommendedName>
        <fullName evidence="4">DUF2637 domain-containing protein</fullName>
    </recommendedName>
</protein>
<keyword evidence="1" id="KW-1133">Transmembrane helix</keyword>
<name>A0ABX9Y3P5_MICCH</name>
<evidence type="ECO:0000313" key="2">
    <source>
        <dbReference type="EMBL" id="RQW92387.1"/>
    </source>
</evidence>
<organism evidence="2 3">
    <name type="scientific">Micromonospora chalcea</name>
    <dbReference type="NCBI Taxonomy" id="1874"/>
    <lineage>
        <taxon>Bacteria</taxon>
        <taxon>Bacillati</taxon>
        <taxon>Actinomycetota</taxon>
        <taxon>Actinomycetes</taxon>
        <taxon>Micromonosporales</taxon>
        <taxon>Micromonosporaceae</taxon>
        <taxon>Micromonospora</taxon>
    </lineage>
</organism>
<dbReference type="EMBL" id="QGTA01000188">
    <property type="protein sequence ID" value="RQW92387.1"/>
    <property type="molecule type" value="Genomic_DNA"/>
</dbReference>
<dbReference type="RefSeq" id="WP_069089288.1">
    <property type="nucleotide sequence ID" value="NZ_QGTA01000188.1"/>
</dbReference>
<sequence length="252" mass="25858">MTTDRHTTTGPRIEGLVLVLILIAVAGFAGAASFTHVKDWTLANSPAGTGAWFGWANAVISELVPIACLLTIRRRRRSGAPIGYPLFLLIAAASLSLAAQLAVAKPGISGWLLSAVPALAFMALVKLVLAPAPTPEQPTTAPVSPAEPIRVQVAEQVTTEPVPPAAITPTPTPTTAAEPEPVTIPAVAPESVAVPAEPVDVPTHLLPMARFAAVQHEQATGQPITPAELADRLDVTPPVAGQLLATIGGGAR</sequence>
<dbReference type="Proteomes" id="UP000274694">
    <property type="component" value="Unassembled WGS sequence"/>
</dbReference>
<reference evidence="2 3" key="1">
    <citation type="submission" date="2018-05" db="EMBL/GenBank/DDBJ databases">
        <title>Micromonospora from Atacama Desert.</title>
        <authorList>
            <person name="Carro L."/>
            <person name="Goodfellow M."/>
            <person name="Klenk H.-P."/>
        </authorList>
    </citation>
    <scope>NUCLEOTIDE SEQUENCE [LARGE SCALE GENOMIC DNA]</scope>
    <source>
        <strain evidence="2 3">LB41</strain>
    </source>
</reference>
<gene>
    <name evidence="2" type="ORF">DLJ60_14625</name>
</gene>
<evidence type="ECO:0000313" key="3">
    <source>
        <dbReference type="Proteomes" id="UP000274694"/>
    </source>
</evidence>
<keyword evidence="1" id="KW-0472">Membrane</keyword>
<keyword evidence="1" id="KW-0812">Transmembrane</keyword>
<feature type="transmembrane region" description="Helical" evidence="1">
    <location>
        <begin position="52"/>
        <end position="72"/>
    </location>
</feature>
<feature type="transmembrane region" description="Helical" evidence="1">
    <location>
        <begin position="108"/>
        <end position="129"/>
    </location>
</feature>
<accession>A0ABX9Y3P5</accession>
<keyword evidence="3" id="KW-1185">Reference proteome</keyword>
<feature type="transmembrane region" description="Helical" evidence="1">
    <location>
        <begin position="84"/>
        <end position="102"/>
    </location>
</feature>
<evidence type="ECO:0008006" key="4">
    <source>
        <dbReference type="Google" id="ProtNLM"/>
    </source>
</evidence>
<feature type="transmembrane region" description="Helical" evidence="1">
    <location>
        <begin position="12"/>
        <end position="32"/>
    </location>
</feature>
<comment type="caution">
    <text evidence="2">The sequence shown here is derived from an EMBL/GenBank/DDBJ whole genome shotgun (WGS) entry which is preliminary data.</text>
</comment>